<reference evidence="2" key="1">
    <citation type="submission" date="2023-03" db="UniProtKB">
        <authorList>
            <consortium name="EnsemblPlants"/>
        </authorList>
    </citation>
    <scope>IDENTIFICATION</scope>
</reference>
<feature type="region of interest" description="Disordered" evidence="1">
    <location>
        <begin position="1"/>
        <end position="63"/>
    </location>
</feature>
<sequence>MRWRQLGSRRTRRPTKAEATCSGGTKQKKNARLRRTTRRALHEREDVAGKDGYQRTKRSEEDDDRVACMYEETMTTVTGLG</sequence>
<dbReference type="AlphaFoldDB" id="A0A9I9DSJ5"/>
<organism evidence="2">
    <name type="scientific">Cucumis melo</name>
    <name type="common">Muskmelon</name>
    <dbReference type="NCBI Taxonomy" id="3656"/>
    <lineage>
        <taxon>Eukaryota</taxon>
        <taxon>Viridiplantae</taxon>
        <taxon>Streptophyta</taxon>
        <taxon>Embryophyta</taxon>
        <taxon>Tracheophyta</taxon>
        <taxon>Spermatophyta</taxon>
        <taxon>Magnoliopsida</taxon>
        <taxon>eudicotyledons</taxon>
        <taxon>Gunneridae</taxon>
        <taxon>Pentapetalae</taxon>
        <taxon>rosids</taxon>
        <taxon>fabids</taxon>
        <taxon>Cucurbitales</taxon>
        <taxon>Cucurbitaceae</taxon>
        <taxon>Benincaseae</taxon>
        <taxon>Cucumis</taxon>
    </lineage>
</organism>
<proteinExistence type="predicted"/>
<feature type="compositionally biased region" description="Basic residues" evidence="1">
    <location>
        <begin position="1"/>
        <end position="14"/>
    </location>
</feature>
<protein>
    <submittedName>
        <fullName evidence="2">Uncharacterized protein</fullName>
    </submittedName>
</protein>
<dbReference type="Gramene" id="MELO3C023160.2.1">
    <property type="protein sequence ID" value="MELO3C023160.2.1"/>
    <property type="gene ID" value="MELO3C023160.2"/>
</dbReference>
<accession>A0A9I9DSJ5</accession>
<evidence type="ECO:0000256" key="1">
    <source>
        <dbReference type="SAM" id="MobiDB-lite"/>
    </source>
</evidence>
<feature type="compositionally biased region" description="Basic residues" evidence="1">
    <location>
        <begin position="26"/>
        <end position="39"/>
    </location>
</feature>
<evidence type="ECO:0000313" key="2">
    <source>
        <dbReference type="EnsemblPlants" id="MELO3C023160.2.1"/>
    </source>
</evidence>
<feature type="compositionally biased region" description="Basic and acidic residues" evidence="1">
    <location>
        <begin position="40"/>
        <end position="60"/>
    </location>
</feature>
<dbReference type="EnsemblPlants" id="MELO3C023160.2.1">
    <property type="protein sequence ID" value="MELO3C023160.2.1"/>
    <property type="gene ID" value="MELO3C023160.2"/>
</dbReference>
<name>A0A9I9DSJ5_CUCME</name>